<dbReference type="InterPro" id="IPR025736">
    <property type="entry name" value="PucR_C-HTH_dom"/>
</dbReference>
<gene>
    <name evidence="6" type="ORF">HKD39_10940</name>
</gene>
<feature type="compositionally biased region" description="Low complexity" evidence="2">
    <location>
        <begin position="397"/>
        <end position="406"/>
    </location>
</feature>
<comment type="caution">
    <text evidence="6">The sequence shown here is derived from an EMBL/GenBank/DDBJ whole genome shotgun (WGS) entry which is preliminary data.</text>
</comment>
<dbReference type="AlphaFoldDB" id="A0A849AAR4"/>
<evidence type="ECO:0000259" key="5">
    <source>
        <dbReference type="Pfam" id="PF17853"/>
    </source>
</evidence>
<dbReference type="InterPro" id="IPR025751">
    <property type="entry name" value="RsbRD_N_dom"/>
</dbReference>
<dbReference type="Pfam" id="PF13556">
    <property type="entry name" value="HTH_30"/>
    <property type="match status" value="1"/>
</dbReference>
<dbReference type="PANTHER" id="PTHR33744:SF1">
    <property type="entry name" value="DNA-BINDING TRANSCRIPTIONAL ACTIVATOR ADER"/>
    <property type="match status" value="1"/>
</dbReference>
<feature type="compositionally biased region" description="Polar residues" evidence="2">
    <location>
        <begin position="444"/>
        <end position="455"/>
    </location>
</feature>
<evidence type="ECO:0000313" key="6">
    <source>
        <dbReference type="EMBL" id="NNG36221.1"/>
    </source>
</evidence>
<reference evidence="6 7" key="1">
    <citation type="submission" date="2020-05" db="EMBL/GenBank/DDBJ databases">
        <title>Nakamurella sp. DB0629 isolated from air conditioner.</title>
        <authorList>
            <person name="Kim D.H."/>
            <person name="Kim D.-U."/>
        </authorList>
    </citation>
    <scope>NUCLEOTIDE SEQUENCE [LARGE SCALE GENOMIC DNA]</scope>
    <source>
        <strain evidence="6 7">DB0629</strain>
    </source>
</reference>
<dbReference type="Gene3D" id="1.10.10.2840">
    <property type="entry name" value="PucR C-terminal helix-turn-helix domain"/>
    <property type="match status" value="1"/>
</dbReference>
<evidence type="ECO:0000256" key="1">
    <source>
        <dbReference type="ARBA" id="ARBA00006754"/>
    </source>
</evidence>
<sequence>MSAAGESTSLLGWAQTQVSRLADEACSTIADRIRIYRDGEVISAGELREAIEDNLRFLIAAMANPEQRPDLATPRDTARRRAKQGVPLPEVLHAYRISFGTLWQALLEHGRHGSPAVVQELLGLSESSWQIADEHATVVTDTYRNTTAELLLSQQQRRSALVEALLTGHPGPDGGRWEAGALLGLPADADLLVVAADTRGLAEESLPLVERRLADHGIVSAWRLTPAQQLGVISARPDQLDAVLKVLREIATARTGVSPAYRSLGDTPRALHLAQAAIAGLPIEPPRVRMFSDDPLAALMVSEPAEAKRLVQQVLGPVLGLPADDRDVLLDTLTAYFGHGSSAERAAEVLYCHPNTVRYRLRRIQELTGRSLSDARGITDLVSASYALRLQPRADRQGQQQDDAGAGKPGAGKPGAAKSGPAKSRSGARTSGRGGASGQGLPEQRQQSSQAGTGP</sequence>
<evidence type="ECO:0000259" key="4">
    <source>
        <dbReference type="Pfam" id="PF14361"/>
    </source>
</evidence>
<dbReference type="Proteomes" id="UP000562984">
    <property type="component" value="Unassembled WGS sequence"/>
</dbReference>
<proteinExistence type="inferred from homology"/>
<feature type="domain" description="CdaR GGDEF-like" evidence="5">
    <location>
        <begin position="175"/>
        <end position="278"/>
    </location>
</feature>
<keyword evidence="7" id="KW-1185">Reference proteome</keyword>
<accession>A0A849AAR4</accession>
<name>A0A849AAR4_9ACTN</name>
<dbReference type="RefSeq" id="WP_171199892.1">
    <property type="nucleotide sequence ID" value="NZ_JABEND010000005.1"/>
</dbReference>
<feature type="region of interest" description="Disordered" evidence="2">
    <location>
        <begin position="391"/>
        <end position="455"/>
    </location>
</feature>
<dbReference type="Pfam" id="PF14361">
    <property type="entry name" value="RsbRD_N"/>
    <property type="match status" value="1"/>
</dbReference>
<protein>
    <submittedName>
        <fullName evidence="6">Helix-turn-helix domain-containing protein</fullName>
    </submittedName>
</protein>
<organism evidence="6 7">
    <name type="scientific">Nakamurella aerolata</name>
    <dbReference type="NCBI Taxonomy" id="1656892"/>
    <lineage>
        <taxon>Bacteria</taxon>
        <taxon>Bacillati</taxon>
        <taxon>Actinomycetota</taxon>
        <taxon>Actinomycetes</taxon>
        <taxon>Nakamurellales</taxon>
        <taxon>Nakamurellaceae</taxon>
        <taxon>Nakamurella</taxon>
    </lineage>
</organism>
<dbReference type="InterPro" id="IPR042070">
    <property type="entry name" value="PucR_C-HTH_sf"/>
</dbReference>
<dbReference type="InterPro" id="IPR051448">
    <property type="entry name" value="CdaR-like_regulators"/>
</dbReference>
<dbReference type="Pfam" id="PF17853">
    <property type="entry name" value="GGDEF_2"/>
    <property type="match status" value="1"/>
</dbReference>
<evidence type="ECO:0000259" key="3">
    <source>
        <dbReference type="Pfam" id="PF13556"/>
    </source>
</evidence>
<feature type="domain" description="RsbT co-antagonist protein RsbRD N-terminal" evidence="4">
    <location>
        <begin position="20"/>
        <end position="158"/>
    </location>
</feature>
<dbReference type="InterPro" id="IPR041522">
    <property type="entry name" value="CdaR_GGDEF"/>
</dbReference>
<feature type="compositionally biased region" description="Low complexity" evidence="2">
    <location>
        <begin position="414"/>
        <end position="431"/>
    </location>
</feature>
<feature type="domain" description="PucR C-terminal helix-turn-helix" evidence="3">
    <location>
        <begin position="329"/>
        <end position="384"/>
    </location>
</feature>
<dbReference type="EMBL" id="JABEND010000005">
    <property type="protein sequence ID" value="NNG36221.1"/>
    <property type="molecule type" value="Genomic_DNA"/>
</dbReference>
<dbReference type="PANTHER" id="PTHR33744">
    <property type="entry name" value="CARBOHYDRATE DIACID REGULATOR"/>
    <property type="match status" value="1"/>
</dbReference>
<evidence type="ECO:0000313" key="7">
    <source>
        <dbReference type="Proteomes" id="UP000562984"/>
    </source>
</evidence>
<evidence type="ECO:0000256" key="2">
    <source>
        <dbReference type="SAM" id="MobiDB-lite"/>
    </source>
</evidence>
<comment type="similarity">
    <text evidence="1">Belongs to the CdaR family.</text>
</comment>